<protein>
    <recommendedName>
        <fullName evidence="3">Protein phosphatase</fullName>
        <ecNumber evidence="3">3.1.3.16</ecNumber>
    </recommendedName>
</protein>
<comment type="similarity">
    <text evidence="3">Belongs to the PP2C family.</text>
</comment>
<dbReference type="InterPro" id="IPR039123">
    <property type="entry name" value="PPTC7"/>
</dbReference>
<dbReference type="EMBL" id="BQKI01000075">
    <property type="protein sequence ID" value="GJN21648.1"/>
    <property type="molecule type" value="Genomic_DNA"/>
</dbReference>
<name>A0AAV5EFY9_ELECO</name>
<reference evidence="5" key="2">
    <citation type="submission" date="2021-12" db="EMBL/GenBank/DDBJ databases">
        <title>Resequencing data analysis of finger millet.</title>
        <authorList>
            <person name="Hatakeyama M."/>
            <person name="Aluri S."/>
            <person name="Balachadran M.T."/>
            <person name="Sivarajan S.R."/>
            <person name="Poveda L."/>
            <person name="Shimizu-Inatsugi R."/>
            <person name="Schlapbach R."/>
            <person name="Sreeman S.M."/>
            <person name="Shimizu K.K."/>
        </authorList>
    </citation>
    <scope>NUCLEOTIDE SEQUENCE</scope>
</reference>
<dbReference type="PANTHER" id="PTHR12320">
    <property type="entry name" value="PROTEIN PHOSPHATASE 2C"/>
    <property type="match status" value="1"/>
</dbReference>
<sequence length="292" mass="31435">MAILMEQLERGLKQITIGEAERSANSVVPQQSNLHVAPREKTAALKMDFGACYVPHHDEDAFFVHLRAGIVAVADGVGGCRKRGADAGAFARALVRHALDVVNTDGCKTINPSNLLRKAYAEAARRFTPGASTAVVASFRGATLRWAYVGDSGFAVFRGGRVVRRSRPQQHRFNCPYQLRATGGDGVGDAAVGEMQVAEGDVVVVGTDGLFDNLFDHELQWMVRKGAEMGLNPQVMAEEIAAAAYTASRSTAPSPYSVESARNYVKDGKEMHYGGKIDDITVVVAYVVPKHS</sequence>
<dbReference type="Gene3D" id="3.60.40.10">
    <property type="entry name" value="PPM-type phosphatase domain"/>
    <property type="match status" value="1"/>
</dbReference>
<keyword evidence="3" id="KW-0904">Protein phosphatase</keyword>
<proteinExistence type="inferred from homology"/>
<dbReference type="Pfam" id="PF13672">
    <property type="entry name" value="PP2C_2"/>
    <property type="match status" value="1"/>
</dbReference>
<evidence type="ECO:0000256" key="1">
    <source>
        <dbReference type="ARBA" id="ARBA00047761"/>
    </source>
</evidence>
<dbReference type="InterPro" id="IPR001932">
    <property type="entry name" value="PPM-type_phosphatase-like_dom"/>
</dbReference>
<evidence type="ECO:0000313" key="6">
    <source>
        <dbReference type="Proteomes" id="UP001054889"/>
    </source>
</evidence>
<organism evidence="5 6">
    <name type="scientific">Eleusine coracana subsp. coracana</name>
    <dbReference type="NCBI Taxonomy" id="191504"/>
    <lineage>
        <taxon>Eukaryota</taxon>
        <taxon>Viridiplantae</taxon>
        <taxon>Streptophyta</taxon>
        <taxon>Embryophyta</taxon>
        <taxon>Tracheophyta</taxon>
        <taxon>Spermatophyta</taxon>
        <taxon>Magnoliopsida</taxon>
        <taxon>Liliopsida</taxon>
        <taxon>Poales</taxon>
        <taxon>Poaceae</taxon>
        <taxon>PACMAD clade</taxon>
        <taxon>Chloridoideae</taxon>
        <taxon>Cynodonteae</taxon>
        <taxon>Eleusininae</taxon>
        <taxon>Eleusine</taxon>
    </lineage>
</organism>
<keyword evidence="3" id="KW-0464">Manganese</keyword>
<evidence type="ECO:0000256" key="3">
    <source>
        <dbReference type="RuleBase" id="RU366020"/>
    </source>
</evidence>
<dbReference type="PANTHER" id="PTHR12320:SF81">
    <property type="entry name" value="PROTEIN PHOSPHATASE 2C 23-RELATED"/>
    <property type="match status" value="1"/>
</dbReference>
<dbReference type="EC" id="3.1.3.16" evidence="3"/>
<keyword evidence="3" id="KW-0479">Metal-binding</keyword>
<keyword evidence="3" id="KW-0460">Magnesium</keyword>
<comment type="catalytic activity">
    <reaction evidence="2 3">
        <text>O-phospho-L-threonyl-[protein] + H2O = L-threonyl-[protein] + phosphate</text>
        <dbReference type="Rhea" id="RHEA:47004"/>
        <dbReference type="Rhea" id="RHEA-COMP:11060"/>
        <dbReference type="Rhea" id="RHEA-COMP:11605"/>
        <dbReference type="ChEBI" id="CHEBI:15377"/>
        <dbReference type="ChEBI" id="CHEBI:30013"/>
        <dbReference type="ChEBI" id="CHEBI:43474"/>
        <dbReference type="ChEBI" id="CHEBI:61977"/>
        <dbReference type="EC" id="3.1.3.16"/>
    </reaction>
</comment>
<gene>
    <name evidence="5" type="primary">gb09146</name>
    <name evidence="5" type="ORF">PR202_gb09146</name>
</gene>
<dbReference type="GO" id="GO:0004722">
    <property type="term" value="F:protein serine/threonine phosphatase activity"/>
    <property type="evidence" value="ECO:0007669"/>
    <property type="project" value="UniProtKB-EC"/>
</dbReference>
<dbReference type="Proteomes" id="UP001054889">
    <property type="component" value="Unassembled WGS sequence"/>
</dbReference>
<feature type="domain" description="PPM-type phosphatase" evidence="4">
    <location>
        <begin position="41"/>
        <end position="287"/>
    </location>
</feature>
<keyword evidence="6" id="KW-1185">Reference proteome</keyword>
<evidence type="ECO:0000256" key="2">
    <source>
        <dbReference type="ARBA" id="ARBA00048336"/>
    </source>
</evidence>
<dbReference type="PROSITE" id="PS51746">
    <property type="entry name" value="PPM_2"/>
    <property type="match status" value="1"/>
</dbReference>
<dbReference type="InterPro" id="IPR036457">
    <property type="entry name" value="PPM-type-like_dom_sf"/>
</dbReference>
<reference evidence="5" key="1">
    <citation type="journal article" date="2018" name="DNA Res.">
        <title>Multiple hybrid de novo genome assembly of finger millet, an orphan allotetraploid crop.</title>
        <authorList>
            <person name="Hatakeyama M."/>
            <person name="Aluri S."/>
            <person name="Balachadran M.T."/>
            <person name="Sivarajan S.R."/>
            <person name="Patrignani A."/>
            <person name="Gruter S."/>
            <person name="Poveda L."/>
            <person name="Shimizu-Inatsugi R."/>
            <person name="Baeten J."/>
            <person name="Francoijs K.J."/>
            <person name="Nataraja K.N."/>
            <person name="Reddy Y.A.N."/>
            <person name="Phadnis S."/>
            <person name="Ravikumar R.L."/>
            <person name="Schlapbach R."/>
            <person name="Sreeman S.M."/>
            <person name="Shimizu K.K."/>
        </authorList>
    </citation>
    <scope>NUCLEOTIDE SEQUENCE</scope>
</reference>
<comment type="cofactor">
    <cofactor evidence="3">
        <name>Mg(2+)</name>
        <dbReference type="ChEBI" id="CHEBI:18420"/>
    </cofactor>
</comment>
<evidence type="ECO:0000313" key="5">
    <source>
        <dbReference type="EMBL" id="GJN21648.1"/>
    </source>
</evidence>
<dbReference type="GO" id="GO:0046872">
    <property type="term" value="F:metal ion binding"/>
    <property type="evidence" value="ECO:0007669"/>
    <property type="project" value="UniProtKB-UniRule"/>
</dbReference>
<comment type="catalytic activity">
    <reaction evidence="1 3">
        <text>O-phospho-L-seryl-[protein] + H2O = L-seryl-[protein] + phosphate</text>
        <dbReference type="Rhea" id="RHEA:20629"/>
        <dbReference type="Rhea" id="RHEA-COMP:9863"/>
        <dbReference type="Rhea" id="RHEA-COMP:11604"/>
        <dbReference type="ChEBI" id="CHEBI:15377"/>
        <dbReference type="ChEBI" id="CHEBI:29999"/>
        <dbReference type="ChEBI" id="CHEBI:43474"/>
        <dbReference type="ChEBI" id="CHEBI:83421"/>
        <dbReference type="EC" id="3.1.3.16"/>
    </reaction>
</comment>
<comment type="cofactor">
    <cofactor evidence="3">
        <name>Mn(2+)</name>
        <dbReference type="ChEBI" id="CHEBI:29035"/>
    </cofactor>
</comment>
<dbReference type="SMART" id="SM00331">
    <property type="entry name" value="PP2C_SIG"/>
    <property type="match status" value="1"/>
</dbReference>
<comment type="caution">
    <text evidence="5">The sequence shown here is derived from an EMBL/GenBank/DDBJ whole genome shotgun (WGS) entry which is preliminary data.</text>
</comment>
<dbReference type="SUPFAM" id="SSF81606">
    <property type="entry name" value="PP2C-like"/>
    <property type="match status" value="1"/>
</dbReference>
<accession>A0AAV5EFY9</accession>
<dbReference type="AlphaFoldDB" id="A0AAV5EFY9"/>
<keyword evidence="3" id="KW-0378">Hydrolase</keyword>
<evidence type="ECO:0000259" key="4">
    <source>
        <dbReference type="PROSITE" id="PS51746"/>
    </source>
</evidence>
<dbReference type="SMART" id="SM00332">
    <property type="entry name" value="PP2Cc"/>
    <property type="match status" value="1"/>
</dbReference>